<dbReference type="PROSITE" id="PS00018">
    <property type="entry name" value="EF_HAND_1"/>
    <property type="match status" value="1"/>
</dbReference>
<evidence type="ECO:0000259" key="6">
    <source>
        <dbReference type="PROSITE" id="PS50222"/>
    </source>
</evidence>
<dbReference type="InParanoid" id="A0A6P7I0W0"/>
<feature type="compositionally biased region" description="Polar residues" evidence="5">
    <location>
        <begin position="582"/>
        <end position="594"/>
    </location>
</feature>
<protein>
    <submittedName>
        <fullName evidence="8">EF-hand calcium-binding domain-containing protein 6</fullName>
    </submittedName>
</protein>
<keyword evidence="1" id="KW-0597">Phosphoprotein</keyword>
<keyword evidence="4" id="KW-0106">Calcium</keyword>
<dbReference type="OrthoDB" id="26525at2759"/>
<keyword evidence="3" id="KW-0677">Repeat</keyword>
<sequence length="1416" mass="161721">MDKLQQPLHTGLGRAVVGSRPYTSPSPTRSYTVGRQTWTLTERVRPLTSHSGRQLSLQQVKRLIQDRQLNIQSALMAADPKRTGLLEKEEFRRVLKRLLSVNQNQLNAVLNQVCERSDDMVDYMQFLRKFSQSPTALRTSSSIGGNLRTVIRVFRLFDYNQEGHIQQHEFRRILDNYCIRLTDKEFHRLWNHCSPNNTIISYEAFLDKLGFGDSHSFKMAPVCTKLELPSRGTAQCEKVKRENQRAESQVSRSPPVLPHRKLQALFYNKMCMNSTPVWQALKAFDTTHSGLVKQDILRAVLSNFIFPMNPLSFQKLTSRYGVKTTGSVRWKHFLGHFMNRVIEDGDASVRPDRAPEQPALVEDNLDFHNIYLRLKEIFRVHATNEGGCINRADLHYFLERPGGTQPRLSRPQIMELLRVLDPGHTGDAASSPPPADTSEPLDVHETGGSADEQKATDERQTPQWADKVCVASAAQRTVESLLLDKLCEQLSLVLAALKLCDPQHTGYVLQEDLKEVLSCYGVHISDMHFKKLCASCSRPGSSSMLVSYSDFLINLGVPLTDVTNTSSAYCSNKQTHNDDRLSTSSPVRRQRPASSLQVIPDNCNIQDIVFQRIRSRLQQLHSSLSDRIDAIIQRAGEAKTLSEADVRTILEDSWVILDDKHFSKFTELLGFRNGWIECSMFQAKYEEARERLQGSEVSNLLTTAEQCLAAMKTKIKTIHGDNLTAFRFMDRKRKGVVDRHDFKVLYSSLRFFCSEEEYQRLLDLIGLHPRGNLNYTEFLEVLCEFDTHSQAWIYKKNLRELLFTYSLPMTSDEFDQFWMRYDPEGRGCVAVCEFLERLGIHHDEELRSRSQRTDKTDAQQDTHRPASADAASLRHIRQVVQENYERLSDALTHLQARDGTVTVEELLSLLHTYSCSIQREQLVNHLLRLKVSVDDKCKRLASLDFLCAFNNKEDKQCERPPASPDAVRNIESLENLSPGSALARMRELASASASNLYKAFSAFDQHGTGAVRALDFRQVLECFCARLSDKQYRYMLTKLQLDGEKCTVNWKDFLSTLQVQSPQITERAQSRTRERRSKPSSAIQTKPSAVTHPLQQIQHVVSGHLYEITEDLTDMDPSNSATISKDQFRQLCDRHWQSLTNDQFECVWSQMPVNEQRKLQYREFLKRFGALSRTPHAGLSPEPTVAKPGSTDTEPSTLQRTKSAPQCCFRRPVSAGRPGTGSPAGSTERRLRARLQPCWKEIQMSCDMLDPQQEGHVSVASFLEILQSFNITMTEEQFYHLAEKLNITNNGCVSYHGFFRHFLLNLKPAESSKPFERRKLPLPTTPTSLGVLSGDGVQVMLRIYESVHSSWSAIRRRFLTSDHTRTGSVTVQDFRKVLLHFNVSLTEEEFFHLSSYLDANTTGKICYNDFLWAFVR</sequence>
<feature type="region of interest" description="Disordered" evidence="5">
    <location>
        <begin position="846"/>
        <end position="869"/>
    </location>
</feature>
<dbReference type="PANTHER" id="PTHR20875:SF2">
    <property type="entry name" value="EF-HAND CALCIUM-BINDING DOMAIN-CONTAINING PROTEIN 6"/>
    <property type="match status" value="1"/>
</dbReference>
<feature type="domain" description="EF-hand" evidence="6">
    <location>
        <begin position="145"/>
        <end position="180"/>
    </location>
</feature>
<dbReference type="GeneID" id="114432554"/>
<dbReference type="InterPro" id="IPR002048">
    <property type="entry name" value="EF_hand_dom"/>
</dbReference>
<keyword evidence="2" id="KW-0479">Metal-binding</keyword>
<evidence type="ECO:0000313" key="7">
    <source>
        <dbReference type="Proteomes" id="UP000515145"/>
    </source>
</evidence>
<organism evidence="7 8">
    <name type="scientific">Parambassis ranga</name>
    <name type="common">Indian glassy fish</name>
    <dbReference type="NCBI Taxonomy" id="210632"/>
    <lineage>
        <taxon>Eukaryota</taxon>
        <taxon>Metazoa</taxon>
        <taxon>Chordata</taxon>
        <taxon>Craniata</taxon>
        <taxon>Vertebrata</taxon>
        <taxon>Euteleostomi</taxon>
        <taxon>Actinopterygii</taxon>
        <taxon>Neopterygii</taxon>
        <taxon>Teleostei</taxon>
        <taxon>Neoteleostei</taxon>
        <taxon>Acanthomorphata</taxon>
        <taxon>Ovalentaria</taxon>
        <taxon>Ambassidae</taxon>
        <taxon>Parambassis</taxon>
    </lineage>
</organism>
<evidence type="ECO:0000256" key="4">
    <source>
        <dbReference type="ARBA" id="ARBA00022837"/>
    </source>
</evidence>
<dbReference type="Proteomes" id="UP000515145">
    <property type="component" value="Chromosome 2"/>
</dbReference>
<feature type="compositionally biased region" description="Polar residues" evidence="5">
    <location>
        <begin position="1079"/>
        <end position="1089"/>
    </location>
</feature>
<reference evidence="8" key="1">
    <citation type="submission" date="2025-08" db="UniProtKB">
        <authorList>
            <consortium name="RefSeq"/>
        </authorList>
    </citation>
    <scope>IDENTIFICATION</scope>
</reference>
<accession>A0A6P7I0W0</accession>
<feature type="region of interest" description="Disordered" evidence="5">
    <location>
        <begin position="1"/>
        <end position="33"/>
    </location>
</feature>
<evidence type="ECO:0000256" key="1">
    <source>
        <dbReference type="ARBA" id="ARBA00022553"/>
    </source>
</evidence>
<dbReference type="InterPro" id="IPR052603">
    <property type="entry name" value="EFCB6"/>
</dbReference>
<proteinExistence type="predicted"/>
<dbReference type="InterPro" id="IPR011992">
    <property type="entry name" value="EF-hand-dom_pair"/>
</dbReference>
<dbReference type="Pfam" id="PF08976">
    <property type="entry name" value="EF-hand_11"/>
    <property type="match status" value="3"/>
</dbReference>
<feature type="region of interest" description="Disordered" evidence="5">
    <location>
        <begin position="1173"/>
        <end position="1230"/>
    </location>
</feature>
<feature type="domain" description="EF-hand" evidence="6">
    <location>
        <begin position="991"/>
        <end position="1026"/>
    </location>
</feature>
<dbReference type="PROSITE" id="PS50222">
    <property type="entry name" value="EF_HAND_2"/>
    <property type="match status" value="3"/>
</dbReference>
<feature type="compositionally biased region" description="Low complexity" evidence="5">
    <location>
        <begin position="19"/>
        <end position="32"/>
    </location>
</feature>
<evidence type="ECO:0000313" key="8">
    <source>
        <dbReference type="RefSeq" id="XP_028256427.1"/>
    </source>
</evidence>
<feature type="domain" description="EF-hand" evidence="6">
    <location>
        <begin position="66"/>
        <end position="101"/>
    </location>
</feature>
<name>A0A6P7I0W0_9TELE</name>
<dbReference type="PANTHER" id="PTHR20875">
    <property type="entry name" value="EF-HAND CALCIUM-BINDING DOMAIN-CONTAINING PROTEIN 6-RELATED"/>
    <property type="match status" value="1"/>
</dbReference>
<keyword evidence="7" id="KW-1185">Reference proteome</keyword>
<evidence type="ECO:0000256" key="3">
    <source>
        <dbReference type="ARBA" id="ARBA00022737"/>
    </source>
</evidence>
<feature type="compositionally biased region" description="Polar residues" evidence="5">
    <location>
        <begin position="1190"/>
        <end position="1204"/>
    </location>
</feature>
<dbReference type="FunFam" id="1.10.238.10:FF:000179">
    <property type="entry name" value="EF-hand calcium-binding domain-containing protein 6"/>
    <property type="match status" value="1"/>
</dbReference>
<dbReference type="GO" id="GO:0005509">
    <property type="term" value="F:calcium ion binding"/>
    <property type="evidence" value="ECO:0007669"/>
    <property type="project" value="InterPro"/>
</dbReference>
<dbReference type="RefSeq" id="XP_028256427.1">
    <property type="nucleotide sequence ID" value="XM_028400626.1"/>
</dbReference>
<evidence type="ECO:0000256" key="2">
    <source>
        <dbReference type="ARBA" id="ARBA00022723"/>
    </source>
</evidence>
<dbReference type="SUPFAM" id="SSF47473">
    <property type="entry name" value="EF-hand"/>
    <property type="match status" value="6"/>
</dbReference>
<dbReference type="FunFam" id="1.10.238.10:FF:000121">
    <property type="entry name" value="EF-hand calcium-binding domain-containing protein 6"/>
    <property type="match status" value="1"/>
</dbReference>
<dbReference type="Gene3D" id="1.10.238.10">
    <property type="entry name" value="EF-hand"/>
    <property type="match status" value="10"/>
</dbReference>
<dbReference type="InterPro" id="IPR018247">
    <property type="entry name" value="EF_Hand_1_Ca_BS"/>
</dbReference>
<feature type="region of interest" description="Disordered" evidence="5">
    <location>
        <begin position="1064"/>
        <end position="1089"/>
    </location>
</feature>
<feature type="compositionally biased region" description="Basic and acidic residues" evidence="5">
    <location>
        <begin position="846"/>
        <end position="866"/>
    </location>
</feature>
<evidence type="ECO:0000256" key="5">
    <source>
        <dbReference type="SAM" id="MobiDB-lite"/>
    </source>
</evidence>
<dbReference type="CTD" id="64800"/>
<feature type="compositionally biased region" description="Basic and acidic residues" evidence="5">
    <location>
        <begin position="441"/>
        <end position="460"/>
    </location>
</feature>
<feature type="region of interest" description="Disordered" evidence="5">
    <location>
        <begin position="570"/>
        <end position="594"/>
    </location>
</feature>
<feature type="region of interest" description="Disordered" evidence="5">
    <location>
        <begin position="422"/>
        <end position="461"/>
    </location>
</feature>
<dbReference type="SMART" id="SM00054">
    <property type="entry name" value="EFh"/>
    <property type="match status" value="7"/>
</dbReference>
<gene>
    <name evidence="8" type="primary">efcab6</name>
</gene>
<dbReference type="InterPro" id="IPR015070">
    <property type="entry name" value="EF_hand_DJBP"/>
</dbReference>